<dbReference type="Gene3D" id="1.10.8.260">
    <property type="entry name" value="HI0933 insert domain-like"/>
    <property type="match status" value="1"/>
</dbReference>
<evidence type="ECO:0000256" key="3">
    <source>
        <dbReference type="ARBA" id="ARBA00022827"/>
    </source>
</evidence>
<evidence type="ECO:0000313" key="6">
    <source>
        <dbReference type="EMBL" id="QCI10623.1"/>
    </source>
</evidence>
<dbReference type="Gene3D" id="3.50.50.60">
    <property type="entry name" value="FAD/NAD(P)-binding domain"/>
    <property type="match status" value="1"/>
</dbReference>
<dbReference type="NCBIfam" id="TIGR00275">
    <property type="entry name" value="aminoacetone oxidase family FAD-binding enzyme"/>
    <property type="match status" value="1"/>
</dbReference>
<dbReference type="PANTHER" id="PTHR42887:SF1">
    <property type="entry name" value="BLR3961 PROTEIN"/>
    <property type="match status" value="1"/>
</dbReference>
<dbReference type="Gene3D" id="2.40.30.10">
    <property type="entry name" value="Translation factors"/>
    <property type="match status" value="1"/>
</dbReference>
<gene>
    <name evidence="6" type="ORF">E6B08_03995</name>
</gene>
<comment type="cofactor">
    <cofactor evidence="1">
        <name>FAD</name>
        <dbReference type="ChEBI" id="CHEBI:57692"/>
    </cofactor>
</comment>
<evidence type="ECO:0000256" key="1">
    <source>
        <dbReference type="ARBA" id="ARBA00001974"/>
    </source>
</evidence>
<dbReference type="InterPro" id="IPR057661">
    <property type="entry name" value="RsdA/BaiN/AoA(So)_Rossmann"/>
</dbReference>
<dbReference type="Pfam" id="PF22780">
    <property type="entry name" value="HI0933_like_1st"/>
    <property type="match status" value="1"/>
</dbReference>
<evidence type="ECO:0000256" key="2">
    <source>
        <dbReference type="ARBA" id="ARBA00022630"/>
    </source>
</evidence>
<dbReference type="RefSeq" id="WP_136912838.1">
    <property type="nucleotide sequence ID" value="NZ_CP039371.1"/>
</dbReference>
<sequence length="413" mass="43819">MSDIHRASPPLAVVIGGGPAGLMAAEAMAQAGLAVQVFDAMPSVGRKFLLAGVGGMNITHSEAYPQFKARYAERQDQIDALLRDFDADALRQWIHGLGIDTFVGTSGRVFPTDMKAAPLLRAWLKRLRDSGVVIHTRHRWLGWNADGSLRIAYPQGELQLQADAVVLALGGGSWARLGSDGAWQPLLAERAVDISPLQPSNCGFEVEGWSAVLRDKFAGSPLKNIALGMPGMASRKGEFILTAQGVEGSLVYAWSAPLREAIARDGQATLLLDLLPDKPVDNIAKALARPRGSRSMAKHLQGQLGIDGVKAGMLRELTDAATFADPQALARAIKALPITLVRTRPLDEAISSAGGVRFEGLDAGLMVKALPGVFCAGEMLDWEAPTGGYLLTACFASGLRAGRAAAGWVKSTR</sequence>
<name>A0A4D6X3N2_PSEPU</name>
<dbReference type="NCBIfam" id="TIGR03862">
    <property type="entry name" value="flavo_PP4765"/>
    <property type="match status" value="1"/>
</dbReference>
<dbReference type="EMBL" id="CP039371">
    <property type="protein sequence ID" value="QCI10623.1"/>
    <property type="molecule type" value="Genomic_DNA"/>
</dbReference>
<organism evidence="6 7">
    <name type="scientific">Pseudomonas putida</name>
    <name type="common">Arthrobacter siderocapsulatus</name>
    <dbReference type="NCBI Taxonomy" id="303"/>
    <lineage>
        <taxon>Bacteria</taxon>
        <taxon>Pseudomonadati</taxon>
        <taxon>Pseudomonadota</taxon>
        <taxon>Gammaproteobacteria</taxon>
        <taxon>Pseudomonadales</taxon>
        <taxon>Pseudomonadaceae</taxon>
        <taxon>Pseudomonas</taxon>
    </lineage>
</organism>
<dbReference type="Pfam" id="PF03486">
    <property type="entry name" value="HI0933_like"/>
    <property type="match status" value="1"/>
</dbReference>
<dbReference type="InterPro" id="IPR022460">
    <property type="entry name" value="Flavoprotein_PP4765"/>
</dbReference>
<reference evidence="7" key="1">
    <citation type="submission" date="2019-04" db="EMBL/GenBank/DDBJ databases">
        <title>Genome sequence of Pseudomonas putida 1290, an auxin catabolizing strain.</title>
        <authorList>
            <person name="Laird T.S."/>
            <person name="Leveau J.H.J."/>
        </authorList>
    </citation>
    <scope>NUCLEOTIDE SEQUENCE [LARGE SCALE GENOMIC DNA]</scope>
    <source>
        <strain evidence="7">1290</strain>
    </source>
</reference>
<dbReference type="InterPro" id="IPR023166">
    <property type="entry name" value="BaiN-like_dom_sf"/>
</dbReference>
<dbReference type="InterPro" id="IPR055178">
    <property type="entry name" value="RsdA/BaiN/AoA(So)-like_dom"/>
</dbReference>
<dbReference type="PANTHER" id="PTHR42887">
    <property type="entry name" value="OS12G0638800 PROTEIN"/>
    <property type="match status" value="1"/>
</dbReference>
<dbReference type="SUPFAM" id="SSF160996">
    <property type="entry name" value="HI0933 insert domain-like"/>
    <property type="match status" value="1"/>
</dbReference>
<protein>
    <submittedName>
        <fullName evidence="6">TIGR03862 family flavoprotein</fullName>
    </submittedName>
</protein>
<dbReference type="InterPro" id="IPR004792">
    <property type="entry name" value="BaiN-like"/>
</dbReference>
<evidence type="ECO:0000259" key="4">
    <source>
        <dbReference type="Pfam" id="PF03486"/>
    </source>
</evidence>
<dbReference type="AlphaFoldDB" id="A0A4D6X3N2"/>
<keyword evidence="2" id="KW-0285">Flavoprotein</keyword>
<feature type="domain" description="RsdA/BaiN/AoA(So)-like Rossmann fold-like" evidence="4">
    <location>
        <begin position="12"/>
        <end position="403"/>
    </location>
</feature>
<dbReference type="SUPFAM" id="SSF51905">
    <property type="entry name" value="FAD/NAD(P)-binding domain"/>
    <property type="match status" value="1"/>
</dbReference>
<evidence type="ECO:0000313" key="7">
    <source>
        <dbReference type="Proteomes" id="UP000298551"/>
    </source>
</evidence>
<evidence type="ECO:0000259" key="5">
    <source>
        <dbReference type="Pfam" id="PF22780"/>
    </source>
</evidence>
<dbReference type="OrthoDB" id="5288829at2"/>
<dbReference type="Proteomes" id="UP000298551">
    <property type="component" value="Chromosome"/>
</dbReference>
<keyword evidence="3" id="KW-0274">FAD</keyword>
<accession>A0A4D6X3N2</accession>
<feature type="domain" description="RsdA/BaiN/AoA(So)-like insert" evidence="5">
    <location>
        <begin position="198"/>
        <end position="351"/>
    </location>
</feature>
<dbReference type="InterPro" id="IPR036188">
    <property type="entry name" value="FAD/NAD-bd_sf"/>
</dbReference>
<proteinExistence type="predicted"/>